<accession>R8BS35</accession>
<evidence type="ECO:0000256" key="1">
    <source>
        <dbReference type="ARBA" id="ARBA00023054"/>
    </source>
</evidence>
<reference evidence="5" key="1">
    <citation type="journal article" date="2013" name="Genome Announc.">
        <title>Draft genome sequence of the ascomycete Phaeoacremonium aleophilum strain UCR-PA7, a causal agent of the esca disease complex in grapevines.</title>
        <authorList>
            <person name="Blanco-Ulate B."/>
            <person name="Rolshausen P."/>
            <person name="Cantu D."/>
        </authorList>
    </citation>
    <scope>NUCLEOTIDE SEQUENCE [LARGE SCALE GENOMIC DNA]</scope>
    <source>
        <strain evidence="5">UCR-PA7</strain>
    </source>
</reference>
<feature type="domain" description="Bud22" evidence="3">
    <location>
        <begin position="20"/>
        <end position="437"/>
    </location>
</feature>
<feature type="compositionally biased region" description="Basic and acidic residues" evidence="2">
    <location>
        <begin position="391"/>
        <end position="424"/>
    </location>
</feature>
<dbReference type="Pfam" id="PF09073">
    <property type="entry name" value="BUD22"/>
    <property type="match status" value="1"/>
</dbReference>
<dbReference type="GeneID" id="19322532"/>
<evidence type="ECO:0000313" key="5">
    <source>
        <dbReference type="Proteomes" id="UP000014074"/>
    </source>
</evidence>
<dbReference type="PANTHER" id="PTHR23325">
    <property type="entry name" value="SERUM RESPONSE FACTOR-BINDING"/>
    <property type="match status" value="1"/>
</dbReference>
<dbReference type="GO" id="GO:0005634">
    <property type="term" value="C:nucleus"/>
    <property type="evidence" value="ECO:0007669"/>
    <property type="project" value="TreeGrafter"/>
</dbReference>
<dbReference type="GO" id="GO:0030686">
    <property type="term" value="C:90S preribosome"/>
    <property type="evidence" value="ECO:0007669"/>
    <property type="project" value="TreeGrafter"/>
</dbReference>
<feature type="compositionally biased region" description="Acidic residues" evidence="2">
    <location>
        <begin position="249"/>
        <end position="261"/>
    </location>
</feature>
<organism evidence="4 5">
    <name type="scientific">Phaeoacremonium minimum (strain UCR-PA7)</name>
    <name type="common">Esca disease fungus</name>
    <name type="synonym">Togninia minima</name>
    <dbReference type="NCBI Taxonomy" id="1286976"/>
    <lineage>
        <taxon>Eukaryota</taxon>
        <taxon>Fungi</taxon>
        <taxon>Dikarya</taxon>
        <taxon>Ascomycota</taxon>
        <taxon>Pezizomycotina</taxon>
        <taxon>Sordariomycetes</taxon>
        <taxon>Sordariomycetidae</taxon>
        <taxon>Togniniales</taxon>
        <taxon>Togniniaceae</taxon>
        <taxon>Phaeoacremonium</taxon>
    </lineage>
</organism>
<feature type="compositionally biased region" description="Acidic residues" evidence="2">
    <location>
        <begin position="187"/>
        <end position="224"/>
    </location>
</feature>
<dbReference type="Proteomes" id="UP000014074">
    <property type="component" value="Unassembled WGS sequence"/>
</dbReference>
<dbReference type="eggNOG" id="ENOG502S6Z4">
    <property type="taxonomic scope" value="Eukaryota"/>
</dbReference>
<feature type="compositionally biased region" description="Basic and acidic residues" evidence="2">
    <location>
        <begin position="337"/>
        <end position="346"/>
    </location>
</feature>
<dbReference type="HOGENOM" id="CLU_029647_0_0_1"/>
<protein>
    <submittedName>
        <fullName evidence="4">Putative nadh-ubiquinone oxidoreductase kDa subunit protein</fullName>
    </submittedName>
</protein>
<name>R8BS35_PHAM7</name>
<feature type="compositionally biased region" description="Basic and acidic residues" evidence="2">
    <location>
        <begin position="352"/>
        <end position="361"/>
    </location>
</feature>
<sequence length="437" mass="48247">MPKRKRSIEDELEERLAKWRKDLFRVLKVAKGFERQRLAKRIRDDKSTPDKISRLEREVVVLKSLDLQQTANTHLCSALLRIKAVAESPKLPEDVKTGVSKPDISEEERTALHNVTSALYNRSQVKEVLDQAVADICAILRVPPPDKKSKGKKGEKKTSTDSRLKEDKAVEKSLPKKQVEREGSWSGEEEDEFEGFDDEIDGADIEDGEQSDSDAQEFSNEEASGDISSGKEEEAVDRWEAMLGSGSSDSDEEDDAEDDDDKSAASDDASASASPPRKVARAKASKNTKPTGADSLFLPSLMGGYISGSESASDVDVAPPARKNRRGQRARQALSELKYKDKAKHLEKAKKGRDAGWDNKRGAVGSDNGRPWKNGIHNPLDRAANNGGDAAFDRPKRTAPPPKKDNEGPLHPSWEAKKKAKEMQKTATFQGKKISFD</sequence>
<dbReference type="PANTHER" id="PTHR23325:SF1">
    <property type="entry name" value="SERUM RESPONSE FACTOR-BINDING PROTEIN 1"/>
    <property type="match status" value="1"/>
</dbReference>
<gene>
    <name evidence="4" type="ORF">UCRPA7_2299</name>
</gene>
<dbReference type="KEGG" id="tmn:UCRPA7_2299"/>
<evidence type="ECO:0000259" key="3">
    <source>
        <dbReference type="Pfam" id="PF09073"/>
    </source>
</evidence>
<dbReference type="InterPro" id="IPR037393">
    <property type="entry name" value="Bud22/SRFB1"/>
</dbReference>
<evidence type="ECO:0000313" key="4">
    <source>
        <dbReference type="EMBL" id="EOO02177.1"/>
    </source>
</evidence>
<proteinExistence type="predicted"/>
<keyword evidence="5" id="KW-1185">Reference proteome</keyword>
<keyword evidence="4" id="KW-0830">Ubiquinone</keyword>
<feature type="region of interest" description="Disordered" evidence="2">
    <location>
        <begin position="143"/>
        <end position="437"/>
    </location>
</feature>
<keyword evidence="1" id="KW-0175">Coiled coil</keyword>
<dbReference type="OrthoDB" id="3364872at2759"/>
<dbReference type="EMBL" id="KB932929">
    <property type="protein sequence ID" value="EOO02177.1"/>
    <property type="molecule type" value="Genomic_DNA"/>
</dbReference>
<dbReference type="AlphaFoldDB" id="R8BS35"/>
<evidence type="ECO:0000256" key="2">
    <source>
        <dbReference type="SAM" id="MobiDB-lite"/>
    </source>
</evidence>
<dbReference type="InterPro" id="IPR015158">
    <property type="entry name" value="Bud22_dom"/>
</dbReference>
<feature type="compositionally biased region" description="Basic and acidic residues" evidence="2">
    <location>
        <begin position="156"/>
        <end position="183"/>
    </location>
</feature>
<feature type="compositionally biased region" description="Basic and acidic residues" evidence="2">
    <location>
        <begin position="229"/>
        <end position="240"/>
    </location>
</feature>
<dbReference type="GO" id="GO:0030490">
    <property type="term" value="P:maturation of SSU-rRNA"/>
    <property type="evidence" value="ECO:0007669"/>
    <property type="project" value="TreeGrafter"/>
</dbReference>
<dbReference type="RefSeq" id="XP_007913046.1">
    <property type="nucleotide sequence ID" value="XM_007914855.1"/>
</dbReference>